<accession>A0ABM9LYL5</accession>
<proteinExistence type="predicted"/>
<dbReference type="EMBL" id="OY726398">
    <property type="protein sequence ID" value="CAJ1507003.1"/>
    <property type="molecule type" value="Genomic_DNA"/>
</dbReference>
<dbReference type="RefSeq" id="WP_308483781.1">
    <property type="nucleotide sequence ID" value="NZ_OY726398.1"/>
</dbReference>
<keyword evidence="2" id="KW-1185">Reference proteome</keyword>
<evidence type="ECO:0000313" key="2">
    <source>
        <dbReference type="Proteomes" id="UP001190464"/>
    </source>
</evidence>
<sequence>MRTAARALSGLAAVTTLVGNGIATGLPPAIPAACDLLSSSMAREFAGTDAERQLWLDADPPVPLGDSACQYSGSAGTVFVSLNPMPTNPDAPINHFSVVRPENAIPDLGYQAYWFGAGQSLVVVKEGLLLQIKVSDNANPAGAQPDQDHKNRDIALANQIVPELS</sequence>
<name>A0ABM9LYL5_9MYCO</name>
<evidence type="ECO:0000313" key="1">
    <source>
        <dbReference type="EMBL" id="CAJ1507003.1"/>
    </source>
</evidence>
<reference evidence="1 2" key="1">
    <citation type="submission" date="2023-08" db="EMBL/GenBank/DDBJ databases">
        <authorList>
            <person name="Folkvardsen B D."/>
            <person name="Norman A."/>
        </authorList>
    </citation>
    <scope>NUCLEOTIDE SEQUENCE [LARGE SCALE GENOMIC DNA]</scope>
    <source>
        <strain evidence="1 2">Mu0102</strain>
    </source>
</reference>
<gene>
    <name evidence="1" type="ORF">MU0102_002925</name>
</gene>
<organism evidence="1 2">
    <name type="scientific">[Mycobacterium] holstebronense</name>
    <dbReference type="NCBI Taxonomy" id="3064288"/>
    <lineage>
        <taxon>Bacteria</taxon>
        <taxon>Bacillati</taxon>
        <taxon>Actinomycetota</taxon>
        <taxon>Actinomycetes</taxon>
        <taxon>Mycobacteriales</taxon>
        <taxon>Mycobacteriaceae</taxon>
        <taxon>Mycolicibacterium</taxon>
    </lineage>
</organism>
<dbReference type="Proteomes" id="UP001190464">
    <property type="component" value="Chromosome"/>
</dbReference>
<evidence type="ECO:0008006" key="3">
    <source>
        <dbReference type="Google" id="ProtNLM"/>
    </source>
</evidence>
<protein>
    <recommendedName>
        <fullName evidence="3">DUF3558 domain-containing protein</fullName>
    </recommendedName>
</protein>